<dbReference type="InParanoid" id="A0A1X2HSR0"/>
<dbReference type="GO" id="GO:0000466">
    <property type="term" value="P:maturation of 5.8S rRNA from tricistronic rRNA transcript (SSU-rRNA, 5.8S rRNA, LSU-rRNA)"/>
    <property type="evidence" value="ECO:0007669"/>
    <property type="project" value="TreeGrafter"/>
</dbReference>
<dbReference type="Pfam" id="PF11707">
    <property type="entry name" value="Npa1"/>
    <property type="match status" value="1"/>
</dbReference>
<reference evidence="3 4" key="1">
    <citation type="submission" date="2016-07" db="EMBL/GenBank/DDBJ databases">
        <title>Pervasive Adenine N6-methylation of Active Genes in Fungi.</title>
        <authorList>
            <consortium name="DOE Joint Genome Institute"/>
            <person name="Mondo S.J."/>
            <person name="Dannebaum R.O."/>
            <person name="Kuo R.C."/>
            <person name="Labutti K."/>
            <person name="Haridas S."/>
            <person name="Kuo A."/>
            <person name="Salamov A."/>
            <person name="Ahrendt S.R."/>
            <person name="Lipzen A."/>
            <person name="Sullivan W."/>
            <person name="Andreopoulos W.B."/>
            <person name="Clum A."/>
            <person name="Lindquist E."/>
            <person name="Daum C."/>
            <person name="Ramamoorthy G.K."/>
            <person name="Gryganskyi A."/>
            <person name="Culley D."/>
            <person name="Magnuson J.K."/>
            <person name="James T.Y."/>
            <person name="O'Malley M.A."/>
            <person name="Stajich J.E."/>
            <person name="Spatafora J.W."/>
            <person name="Visel A."/>
            <person name="Grigoriev I.V."/>
        </authorList>
    </citation>
    <scope>NUCLEOTIDE SEQUENCE [LARGE SCALE GENOMIC DNA]</scope>
    <source>
        <strain evidence="3 4">NRRL 2496</strain>
    </source>
</reference>
<gene>
    <name evidence="3" type="ORF">BCR43DRAFT_481095</name>
</gene>
<evidence type="ECO:0000313" key="3">
    <source>
        <dbReference type="EMBL" id="ORZ02148.1"/>
    </source>
</evidence>
<dbReference type="OrthoDB" id="72892at2759"/>
<dbReference type="SUPFAM" id="SSF48371">
    <property type="entry name" value="ARM repeat"/>
    <property type="match status" value="1"/>
</dbReference>
<dbReference type="InterPro" id="IPR021714">
    <property type="entry name" value="URB1_N"/>
</dbReference>
<dbReference type="PANTHER" id="PTHR13500:SF0">
    <property type="entry name" value="NUCLEOLAR PRE-RIBOSOMAL-ASSOCIATED PROTEIN 1"/>
    <property type="match status" value="1"/>
</dbReference>
<dbReference type="GO" id="GO:0005730">
    <property type="term" value="C:nucleolus"/>
    <property type="evidence" value="ECO:0007669"/>
    <property type="project" value="TreeGrafter"/>
</dbReference>
<dbReference type="InterPro" id="IPR032436">
    <property type="entry name" value="URB1_C"/>
</dbReference>
<feature type="domain" description="URB1 C-terminal" evidence="2">
    <location>
        <begin position="1168"/>
        <end position="1362"/>
    </location>
</feature>
<dbReference type="STRING" id="13706.A0A1X2HSR0"/>
<proteinExistence type="predicted"/>
<comment type="caution">
    <text evidence="3">The sequence shown here is derived from an EMBL/GenBank/DDBJ whole genome shotgun (WGS) entry which is preliminary data.</text>
</comment>
<dbReference type="InterPro" id="IPR039844">
    <property type="entry name" value="URB1"/>
</dbReference>
<keyword evidence="4" id="KW-1185">Reference proteome</keyword>
<name>A0A1X2HSR0_SYNRA</name>
<dbReference type="InterPro" id="IPR016024">
    <property type="entry name" value="ARM-type_fold"/>
</dbReference>
<evidence type="ECO:0000313" key="4">
    <source>
        <dbReference type="Proteomes" id="UP000242180"/>
    </source>
</evidence>
<accession>A0A1X2HSR0</accession>
<sequence length="1415" mass="159102">MATNDKSADVHFTAVDDIAALVKQRNADTLRQSLPHLKHQLEEAVKIRVDPTEKNARPLVEYIQSCTDPSDLLGLWEFQARNNIQDLECLAPDIVSLFMRLCSTPIIRPFGLTIASEITQQFIKPIQRGLASARVPTCISMFRLLTSLCALGQAAIKDLLKTFNFHTDGFLRAARYRKKTTIERRAKSYHYDLRTHFVRFVLGFFIHGNVGIKLQVLEVESLLNGIFSNIADDAYPLLKEIFSTLQKYFLHDGAIPRSVKQHHMSLQRLGYITKLYSRTVPEPLGDDETGVPAQLVHEFLISICTVPYAGICQRDNGWYTIKTNDEGDEQKQPNATLSKFIYTLHRTTDLRQQELVLRTLRACPALIHRYWQHDDLTMEPRLNSQWLASAAFLQKAIRLPVPSLLYGTTQLYPTHPPEANIIIDSILPKVFGRTVSSKGLSHTSPLVCYTTMTVLATAFQKYVQAHIALTDVVRTMEKTDEDAAQRWQTCVDALRETFRRRLPDMRTLYNVYTQIASATLSEGDEELTTQNQLLRDVGFRLIRYYQEHLPEALMESKIDPVSFIPKDIFSVRPESLVHLLELLLHLSDFKWTDKRGKDAMSPIATILLLYLQTPYELVRQLTRRVVQHALGGSLMFQHDLDEIQLWLDALPADNAAQETVIRFMDESLNRFARGQYRYADKQVAIIQTVHASTTTTTKSYPLLDMDDVLDTHGTGKNALPFSPVLLTMLEHLGAFKGDRSHVEAFLESVVTCLASQPTTYPYLRQACQDQHAALAQVISDRHPTAAARDTAAEHSAAATDAAAATVEQTTGDVEMTDATLDCDVLVRQVMDGNQRGVTMESVEASCKQASIDLAELLLEVLHETTALSAASADILQLGQDLAQDRTGYANAVMNKILVFLTTATDKDNASMLEVTDGFYDMWANYLPALAVDWSEVDSETLQDFVLVTLMDNMANPSAIHFTDVLIQQAYQGYEKREPIETYMRRVLENNRYSYLTSPSPEENADDTIETRQKQRAALLGLVQTLHTIQPKVLADNHGLLSPLMTSYGATTHPLDRQILELLRSVERVGRRSLLAKMVLFGPGSDRRRQALAQGAHALDPAAISVELLDLIDVDRMRRTLARFPLDATLSDLSMEGDVYDIGYFVPLFANLLAHGAVQVKAFIESHALGLLVVCLAAQDEQLRRLGYQCMDKFDGSLATFESFEAPLVRYMFEALKNSVPERLEGQAPPLVPAPVAYTVAYAMPILFQPEHPMYTHLTNWVIREASFELKFVPVFNQLFTSSSGSLHKERLWLLNVMASAMRTHDDYKAYSRIHAWEMIATFYFSPLADHECKKAVIEILMRAVATPVTALSLMRYHGLLSWIHQALTMAADAEEVQAWQLIQAKAMDGARTCAGGSFQEAMLNDEAAVLQNLHS</sequence>
<dbReference type="PANTHER" id="PTHR13500">
    <property type="entry name" value="NUCLEOLAR PRERIBOSOMAL-ASSOCIATED PROTEIN 1"/>
    <property type="match status" value="1"/>
</dbReference>
<dbReference type="Pfam" id="PF16201">
    <property type="entry name" value="NopRA1"/>
    <property type="match status" value="1"/>
</dbReference>
<evidence type="ECO:0000259" key="1">
    <source>
        <dbReference type="Pfam" id="PF11707"/>
    </source>
</evidence>
<dbReference type="GO" id="GO:0000463">
    <property type="term" value="P:maturation of LSU-rRNA from tricistronic rRNA transcript (SSU-rRNA, 5.8S rRNA, LSU-rRNA)"/>
    <property type="evidence" value="ECO:0007669"/>
    <property type="project" value="TreeGrafter"/>
</dbReference>
<evidence type="ECO:0000259" key="2">
    <source>
        <dbReference type="Pfam" id="PF16201"/>
    </source>
</evidence>
<dbReference type="FunCoup" id="A0A1X2HSR0">
    <property type="interactions" value="110"/>
</dbReference>
<feature type="domain" description="URB1 N-terminal" evidence="1">
    <location>
        <begin position="70"/>
        <end position="388"/>
    </location>
</feature>
<dbReference type="EMBL" id="MCGN01000001">
    <property type="protein sequence ID" value="ORZ02148.1"/>
    <property type="molecule type" value="Genomic_DNA"/>
</dbReference>
<dbReference type="OMA" id="LADHECK"/>
<protein>
    <submittedName>
        <fullName evidence="3">Ribosome 60S biogenesis N-terminal-domain-containing protein</fullName>
    </submittedName>
</protein>
<dbReference type="Proteomes" id="UP000242180">
    <property type="component" value="Unassembled WGS sequence"/>
</dbReference>
<organism evidence="3 4">
    <name type="scientific">Syncephalastrum racemosum</name>
    <name type="common">Filamentous fungus</name>
    <dbReference type="NCBI Taxonomy" id="13706"/>
    <lineage>
        <taxon>Eukaryota</taxon>
        <taxon>Fungi</taxon>
        <taxon>Fungi incertae sedis</taxon>
        <taxon>Mucoromycota</taxon>
        <taxon>Mucoromycotina</taxon>
        <taxon>Mucoromycetes</taxon>
        <taxon>Mucorales</taxon>
        <taxon>Syncephalastraceae</taxon>
        <taxon>Syncephalastrum</taxon>
    </lineage>
</organism>